<dbReference type="EMBL" id="JASSOM010000084">
    <property type="protein sequence ID" value="MDK9365750.1"/>
    <property type="molecule type" value="Genomic_DNA"/>
</dbReference>
<dbReference type="PANTHER" id="PTHR37024">
    <property type="entry name" value="TYPE VI SECRETION SYSTEM DUF2094 AND IMPA-RELATED DOMAIN PROTEIN"/>
    <property type="match status" value="1"/>
</dbReference>
<sequence length="450" mass="50251">MAYETPQRLHPGGDPRTLPDYAKLRDELSKLTHPARPDVDWQRVETLCLNLFSQNGVELQTAAWYTLARTRLAGLDGLCEGLAVMDALLSHQWGSLWPQPVHARMEILTSLSQRLQQVVRTLSFTYTDLGKLYQAEKHLAGMGEVLQRLELKHVSQLEALRSQLHNAAVRLENSGDTGQESAYESIVLPSGSMAESTSPVATQWVFVAQQEPAPRVVVAKELPPSVSPWKSFTIGAFSMLVLGGAGLWGWQVFQRPDPLISQLNASLAPLPATLAEQQLATLKQKGNLPGDLVQQTQQQLNRLTLRSPIWTQQYGNQLVRQMQALWPEQSQKLAQQWQQQLNATALPAENLNGWHQGMEQLQQLSDKLNALDERKGRYLTGSELKTMVYDITRSFNRAVPVEEQLRQLAQTPQGQPLPAAQQSQTEMSLNALLNLYALTVTRPARDNVSP</sequence>
<dbReference type="AlphaFoldDB" id="A0AAP4FY10"/>
<organism evidence="3 4">
    <name type="scientific">Lelliottia wanjuensis</name>
    <dbReference type="NCBI Taxonomy" id="3050585"/>
    <lineage>
        <taxon>Bacteria</taxon>
        <taxon>Pseudomonadati</taxon>
        <taxon>Pseudomonadota</taxon>
        <taxon>Gammaproteobacteria</taxon>
        <taxon>Enterobacterales</taxon>
        <taxon>Enterobacteriaceae</taxon>
        <taxon>Lelliottia</taxon>
    </lineage>
</organism>
<dbReference type="RefSeq" id="WP_285150301.1">
    <property type="nucleotide sequence ID" value="NZ_JASSOM010000084.1"/>
</dbReference>
<evidence type="ECO:0000313" key="4">
    <source>
        <dbReference type="Proteomes" id="UP001223214"/>
    </source>
</evidence>
<dbReference type="Proteomes" id="UP001223214">
    <property type="component" value="Unassembled WGS sequence"/>
</dbReference>
<dbReference type="InterPro" id="IPR021069">
    <property type="entry name" value="ImpA_C"/>
</dbReference>
<comment type="caution">
    <text evidence="3">The sequence shown here is derived from an EMBL/GenBank/DDBJ whole genome shotgun (WGS) entry which is preliminary data.</text>
</comment>
<evidence type="ECO:0000259" key="2">
    <source>
        <dbReference type="Pfam" id="PF12486"/>
    </source>
</evidence>
<dbReference type="InterPro" id="IPR010657">
    <property type="entry name" value="ImpA_N"/>
</dbReference>
<dbReference type="Pfam" id="PF12486">
    <property type="entry name" value="VasL"/>
    <property type="match status" value="1"/>
</dbReference>
<name>A0AAP4FY10_9ENTR</name>
<proteinExistence type="predicted"/>
<keyword evidence="4" id="KW-1185">Reference proteome</keyword>
<evidence type="ECO:0000313" key="3">
    <source>
        <dbReference type="EMBL" id="MDK9365750.1"/>
    </source>
</evidence>
<gene>
    <name evidence="3" type="ORF">QQF32_21395</name>
</gene>
<feature type="domain" description="ImpA C-terminal" evidence="2">
    <location>
        <begin position="296"/>
        <end position="437"/>
    </location>
</feature>
<reference evidence="3 4" key="1">
    <citation type="submission" date="2023-06" db="EMBL/GenBank/DDBJ databases">
        <title>Identification and characterization of antibiotic-resistant Gram-negative bacteria.</title>
        <authorList>
            <person name="Cho G.-S."/>
            <person name="Lee J."/>
            <person name="Tai E."/>
            <person name="Jeong S."/>
            <person name="Kim I."/>
            <person name="Kim B.-E."/>
            <person name="Jeong M.-I."/>
            <person name="Oh K.-K."/>
            <person name="Franz C.M.A.P."/>
        </authorList>
    </citation>
    <scope>NUCLEOTIDE SEQUENCE [LARGE SCALE GENOMIC DNA]</scope>
    <source>
        <strain evidence="3 4">V106_12</strain>
    </source>
</reference>
<feature type="domain" description="ImpA N-terminal" evidence="1">
    <location>
        <begin position="12"/>
        <end position="111"/>
    </location>
</feature>
<dbReference type="PANTHER" id="PTHR37024:SF5">
    <property type="entry name" value="IMPA N-TERMINAL DOMAIN-CONTAINING PROTEIN"/>
    <property type="match status" value="1"/>
</dbReference>
<evidence type="ECO:0000259" key="1">
    <source>
        <dbReference type="Pfam" id="PF06812"/>
    </source>
</evidence>
<protein>
    <submittedName>
        <fullName evidence="3">VasL domain-containing protein</fullName>
    </submittedName>
</protein>
<accession>A0AAP4FY10</accession>
<dbReference type="Pfam" id="PF06812">
    <property type="entry name" value="ImpA_N"/>
    <property type="match status" value="1"/>
</dbReference>